<dbReference type="Gene3D" id="1.10.287.470">
    <property type="entry name" value="Helix hairpin bin"/>
    <property type="match status" value="1"/>
</dbReference>
<comment type="caution">
    <text evidence="3">The sequence shown here is derived from an EMBL/GenBank/DDBJ whole genome shotgun (WGS) entry which is preliminary data.</text>
</comment>
<dbReference type="NCBIfam" id="TIGR01730">
    <property type="entry name" value="RND_mfp"/>
    <property type="match status" value="1"/>
</dbReference>
<dbReference type="InterPro" id="IPR006143">
    <property type="entry name" value="RND_pump_MFP"/>
</dbReference>
<reference evidence="3" key="1">
    <citation type="journal article" date="2015" name="Nature">
        <title>Complex archaea that bridge the gap between prokaryotes and eukaryotes.</title>
        <authorList>
            <person name="Spang A."/>
            <person name="Saw J.H."/>
            <person name="Jorgensen S.L."/>
            <person name="Zaremba-Niedzwiedzka K."/>
            <person name="Martijn J."/>
            <person name="Lind A.E."/>
            <person name="van Eijk R."/>
            <person name="Schleper C."/>
            <person name="Guy L."/>
            <person name="Ettema T.J."/>
        </authorList>
    </citation>
    <scope>NUCLEOTIDE SEQUENCE</scope>
</reference>
<dbReference type="InterPro" id="IPR058647">
    <property type="entry name" value="BSH_CzcB-like"/>
</dbReference>
<dbReference type="Gene3D" id="2.40.50.100">
    <property type="match status" value="1"/>
</dbReference>
<evidence type="ECO:0000259" key="1">
    <source>
        <dbReference type="Pfam" id="PF25954"/>
    </source>
</evidence>
<dbReference type="Pfam" id="PF25973">
    <property type="entry name" value="BSH_CzcB"/>
    <property type="match status" value="1"/>
</dbReference>
<dbReference type="EMBL" id="LAZR01029050">
    <property type="protein sequence ID" value="KKL60736.1"/>
    <property type="molecule type" value="Genomic_DNA"/>
</dbReference>
<accession>A0A0F9E3M9</accession>
<name>A0A0F9E3M9_9ZZZZ</name>
<protein>
    <submittedName>
        <fullName evidence="3">Uncharacterized protein</fullName>
    </submittedName>
</protein>
<dbReference type="PANTHER" id="PTHR30469:SF15">
    <property type="entry name" value="HLYD FAMILY OF SECRETION PROTEINS"/>
    <property type="match status" value="1"/>
</dbReference>
<feature type="domain" description="CzcB-like barrel-sandwich hybrid" evidence="2">
    <location>
        <begin position="73"/>
        <end position="197"/>
    </location>
</feature>
<dbReference type="SUPFAM" id="SSF111369">
    <property type="entry name" value="HlyD-like secretion proteins"/>
    <property type="match status" value="1"/>
</dbReference>
<gene>
    <name evidence="3" type="ORF">LCGC14_2202350</name>
</gene>
<dbReference type="AlphaFoldDB" id="A0A0F9E3M9"/>
<sequence length="256" mass="28710">MKRILVLALFVLPILVQCTRQNPAPNPGSENSPEQVNQNTQKIVPVKTMELELQSFSDFLEITGTVHARNHIDIVAEEGGILKHVQIDKGSYATQGDVLAVLENRTLEANYKAALASLHQAELDYTSKKVLFDKKAISENEFLTSQYNLEAVQAALEVSKTRYNKLSIAAPVKGLVNNRYYDLGAYVNPLTPIFELIDEEYVIIRAGLAERFLGNIRIGTPVEIIFDAYPDLEVKAEVSFISRSIDPENRTFRIEM</sequence>
<organism evidence="3">
    <name type="scientific">marine sediment metagenome</name>
    <dbReference type="NCBI Taxonomy" id="412755"/>
    <lineage>
        <taxon>unclassified sequences</taxon>
        <taxon>metagenomes</taxon>
        <taxon>ecological metagenomes</taxon>
    </lineage>
</organism>
<dbReference type="Pfam" id="PF25954">
    <property type="entry name" value="Beta-barrel_RND_2"/>
    <property type="match status" value="1"/>
</dbReference>
<feature type="non-terminal residue" evidence="3">
    <location>
        <position position="256"/>
    </location>
</feature>
<dbReference type="PANTHER" id="PTHR30469">
    <property type="entry name" value="MULTIDRUG RESISTANCE PROTEIN MDTA"/>
    <property type="match status" value="1"/>
</dbReference>
<dbReference type="Gene3D" id="2.40.30.170">
    <property type="match status" value="1"/>
</dbReference>
<dbReference type="GO" id="GO:1990281">
    <property type="term" value="C:efflux pump complex"/>
    <property type="evidence" value="ECO:0007669"/>
    <property type="project" value="TreeGrafter"/>
</dbReference>
<proteinExistence type="predicted"/>
<evidence type="ECO:0000259" key="2">
    <source>
        <dbReference type="Pfam" id="PF25973"/>
    </source>
</evidence>
<feature type="domain" description="CusB-like beta-barrel" evidence="1">
    <location>
        <begin position="205"/>
        <end position="254"/>
    </location>
</feature>
<evidence type="ECO:0000313" key="3">
    <source>
        <dbReference type="EMBL" id="KKL60736.1"/>
    </source>
</evidence>
<dbReference type="InterPro" id="IPR058792">
    <property type="entry name" value="Beta-barrel_RND_2"/>
</dbReference>
<dbReference type="GO" id="GO:0015562">
    <property type="term" value="F:efflux transmembrane transporter activity"/>
    <property type="evidence" value="ECO:0007669"/>
    <property type="project" value="TreeGrafter"/>
</dbReference>